<evidence type="ECO:0000256" key="1">
    <source>
        <dbReference type="SAM" id="MobiDB-lite"/>
    </source>
</evidence>
<dbReference type="RefSeq" id="WP_192039079.1">
    <property type="nucleotide sequence ID" value="NZ_JACYWE010000004.1"/>
</dbReference>
<dbReference type="InterPro" id="IPR027383">
    <property type="entry name" value="Znf_put"/>
</dbReference>
<dbReference type="AlphaFoldDB" id="A0A927PMJ4"/>
<dbReference type="InterPro" id="IPR024020">
    <property type="entry name" value="Anit_sigma_mycothiol_RsrA"/>
</dbReference>
<name>A0A927PMJ4_9ACTN</name>
<comment type="caution">
    <text evidence="3">The sequence shown here is derived from an EMBL/GenBank/DDBJ whole genome shotgun (WGS) entry which is preliminary data.</text>
</comment>
<protein>
    <submittedName>
        <fullName evidence="3">Mycothiol system anti-sigma-R factor</fullName>
    </submittedName>
</protein>
<dbReference type="Proteomes" id="UP000642993">
    <property type="component" value="Unassembled WGS sequence"/>
</dbReference>
<sequence length="110" mass="12556">MSSHDHTGSGLDPHDDGHDHEHGLDCSAVMADVYLLLDNECADGVRERLQAHLDNCGPCLEHYGIEEKIKRMLSRKCAGERAPESLRERLTLEIRRQVIYGEITRVRYED</sequence>
<organism evidence="3 4">
    <name type="scientific">Lolliginicoccus lacisalsi</name>
    <dbReference type="NCBI Taxonomy" id="2742202"/>
    <lineage>
        <taxon>Bacteria</taxon>
        <taxon>Bacillati</taxon>
        <taxon>Actinomycetota</taxon>
        <taxon>Actinomycetes</taxon>
        <taxon>Mycobacteriales</taxon>
        <taxon>Hoyosellaceae</taxon>
        <taxon>Lolliginicoccus</taxon>
    </lineage>
</organism>
<evidence type="ECO:0000313" key="4">
    <source>
        <dbReference type="Proteomes" id="UP000642993"/>
    </source>
</evidence>
<reference evidence="3" key="1">
    <citation type="submission" date="2020-09" db="EMBL/GenBank/DDBJ databases">
        <title>Hoyosella lacisalsi sp. nov., a halotolerant actinobacterium isolated from soil of Lake Gudzhirganskoe.</title>
        <authorList>
            <person name="Yang Q."/>
            <person name="Guo P.Y."/>
            <person name="Liu S.W."/>
            <person name="Li F.N."/>
            <person name="Sun C.H."/>
        </authorList>
    </citation>
    <scope>NUCLEOTIDE SEQUENCE</scope>
    <source>
        <strain evidence="3">G463</strain>
    </source>
</reference>
<feature type="domain" description="Putative zinc-finger" evidence="2">
    <location>
        <begin position="26"/>
        <end position="59"/>
    </location>
</feature>
<gene>
    <name evidence="3" type="primary">rsrA</name>
    <name evidence="3" type="ORF">HT102_09045</name>
</gene>
<evidence type="ECO:0000313" key="3">
    <source>
        <dbReference type="EMBL" id="MBD8506632.1"/>
    </source>
</evidence>
<proteinExistence type="predicted"/>
<evidence type="ECO:0000259" key="2">
    <source>
        <dbReference type="Pfam" id="PF13490"/>
    </source>
</evidence>
<feature type="region of interest" description="Disordered" evidence="1">
    <location>
        <begin position="1"/>
        <end position="22"/>
    </location>
</feature>
<keyword evidence="4" id="KW-1185">Reference proteome</keyword>
<dbReference type="EMBL" id="JACYWE010000004">
    <property type="protein sequence ID" value="MBD8506632.1"/>
    <property type="molecule type" value="Genomic_DNA"/>
</dbReference>
<dbReference type="Pfam" id="PF13490">
    <property type="entry name" value="zf-HC2"/>
    <property type="match status" value="1"/>
</dbReference>
<dbReference type="NCBIfam" id="TIGR03988">
    <property type="entry name" value="antisig_RsrA"/>
    <property type="match status" value="1"/>
</dbReference>
<accession>A0A927PMJ4</accession>